<protein>
    <submittedName>
        <fullName evidence="1">Uncharacterized protein</fullName>
    </submittedName>
</protein>
<evidence type="ECO:0000313" key="2">
    <source>
        <dbReference type="Proteomes" id="UP001060215"/>
    </source>
</evidence>
<comment type="caution">
    <text evidence="1">The sequence shown here is derived from an EMBL/GenBank/DDBJ whole genome shotgun (WGS) entry which is preliminary data.</text>
</comment>
<reference evidence="1 2" key="1">
    <citation type="journal article" date="2022" name="Plant J.">
        <title>Chromosome-level genome of Camellia lanceoleosa provides a valuable resource for understanding genome evolution and self-incompatibility.</title>
        <authorList>
            <person name="Gong W."/>
            <person name="Xiao S."/>
            <person name="Wang L."/>
            <person name="Liao Z."/>
            <person name="Chang Y."/>
            <person name="Mo W."/>
            <person name="Hu G."/>
            <person name="Li W."/>
            <person name="Zhao G."/>
            <person name="Zhu H."/>
            <person name="Hu X."/>
            <person name="Ji K."/>
            <person name="Xiang X."/>
            <person name="Song Q."/>
            <person name="Yuan D."/>
            <person name="Jin S."/>
            <person name="Zhang L."/>
        </authorList>
    </citation>
    <scope>NUCLEOTIDE SEQUENCE [LARGE SCALE GENOMIC DNA]</scope>
    <source>
        <strain evidence="1">SQ_2022a</strain>
    </source>
</reference>
<dbReference type="Proteomes" id="UP001060215">
    <property type="component" value="Chromosome 9"/>
</dbReference>
<dbReference type="EMBL" id="CM045766">
    <property type="protein sequence ID" value="KAI8005263.1"/>
    <property type="molecule type" value="Genomic_DNA"/>
</dbReference>
<accession>A0ACC0GXI2</accession>
<name>A0ACC0GXI2_9ERIC</name>
<evidence type="ECO:0000313" key="1">
    <source>
        <dbReference type="EMBL" id="KAI8005263.1"/>
    </source>
</evidence>
<sequence>MWLRRFSCLPSRRLANAVLRSASENVFVLLIVGGGIRDFTDGNDRRYSSLEVASEYSGKVWKKQLGTDFQSLWEPGIHLYSSDKPLQQHHPIIVAAKKETSAVANN</sequence>
<keyword evidence="2" id="KW-1185">Reference proteome</keyword>
<gene>
    <name evidence="1" type="ORF">LOK49_LG08G02789</name>
</gene>
<organism evidence="1 2">
    <name type="scientific">Camellia lanceoleosa</name>
    <dbReference type="NCBI Taxonomy" id="1840588"/>
    <lineage>
        <taxon>Eukaryota</taxon>
        <taxon>Viridiplantae</taxon>
        <taxon>Streptophyta</taxon>
        <taxon>Embryophyta</taxon>
        <taxon>Tracheophyta</taxon>
        <taxon>Spermatophyta</taxon>
        <taxon>Magnoliopsida</taxon>
        <taxon>eudicotyledons</taxon>
        <taxon>Gunneridae</taxon>
        <taxon>Pentapetalae</taxon>
        <taxon>asterids</taxon>
        <taxon>Ericales</taxon>
        <taxon>Theaceae</taxon>
        <taxon>Camellia</taxon>
    </lineage>
</organism>
<proteinExistence type="predicted"/>